<keyword evidence="1" id="KW-1133">Transmembrane helix</keyword>
<keyword evidence="1" id="KW-0812">Transmembrane</keyword>
<protein>
    <submittedName>
        <fullName evidence="2">Uncharacterized protein</fullName>
    </submittedName>
</protein>
<dbReference type="Proteomes" id="UP000195437">
    <property type="component" value="Chromosome"/>
</dbReference>
<dbReference type="KEGG" id="tum:CBW65_02770"/>
<evidence type="ECO:0000313" key="3">
    <source>
        <dbReference type="Proteomes" id="UP000195437"/>
    </source>
</evidence>
<dbReference type="AlphaFoldDB" id="A0A1Y0II15"/>
<reference evidence="3" key="1">
    <citation type="submission" date="2017-05" db="EMBL/GenBank/DDBJ databases">
        <authorList>
            <person name="Sung H."/>
        </authorList>
    </citation>
    <scope>NUCLEOTIDE SEQUENCE [LARGE SCALE GENOMIC DNA]</scope>
    <source>
        <strain evidence="3">AR23208</strain>
    </source>
</reference>
<dbReference type="OrthoDB" id="7388866at2"/>
<organism evidence="2 3">
    <name type="scientific">Tumebacillus avium</name>
    <dbReference type="NCBI Taxonomy" id="1903704"/>
    <lineage>
        <taxon>Bacteria</taxon>
        <taxon>Bacillati</taxon>
        <taxon>Bacillota</taxon>
        <taxon>Bacilli</taxon>
        <taxon>Bacillales</taxon>
        <taxon>Alicyclobacillaceae</taxon>
        <taxon>Tumebacillus</taxon>
    </lineage>
</organism>
<sequence>MRAFDRYAFADYSGSSSLRLQKKHIVLSVWGAEPEHFTREELYQRVCRLLEQVTAAGERVVLGFDHSYSFPQGFFEKVTRSSPTRWEEVTSLLDGAEADGRGWAARMNELFRERYGIETGGPFWGPNFKLQGKRPPFPYAELGMSERRLVEERCRKMKPIYQIGGAGSVGLQAIYGIAYLARLRRFCRERGIPLFAWPFDGWELPTEGHVLVEVYPTLFNRGVRSDEEDAKACTDWLQQRDGDGTLERFFQPQLTQAERMRAQLEGWVLGIVGEGIY</sequence>
<keyword evidence="1" id="KW-0472">Membrane</keyword>
<dbReference type="EMBL" id="CP021434">
    <property type="protein sequence ID" value="ARU60098.1"/>
    <property type="molecule type" value="Genomic_DNA"/>
</dbReference>
<accession>A0A1Y0II15</accession>
<evidence type="ECO:0000313" key="2">
    <source>
        <dbReference type="EMBL" id="ARU60098.1"/>
    </source>
</evidence>
<proteinExistence type="predicted"/>
<gene>
    <name evidence="2" type="ORF">CBW65_02770</name>
</gene>
<dbReference type="RefSeq" id="WP_087455486.1">
    <property type="nucleotide sequence ID" value="NZ_CP021434.1"/>
</dbReference>
<evidence type="ECO:0000256" key="1">
    <source>
        <dbReference type="SAM" id="Phobius"/>
    </source>
</evidence>
<keyword evidence="3" id="KW-1185">Reference proteome</keyword>
<name>A0A1Y0II15_9BACL</name>
<feature type="transmembrane region" description="Helical" evidence="1">
    <location>
        <begin position="160"/>
        <end position="181"/>
    </location>
</feature>